<organism evidence="2 3">
    <name type="scientific">Ligilactobacillus acidipiscis</name>
    <dbReference type="NCBI Taxonomy" id="89059"/>
    <lineage>
        <taxon>Bacteria</taxon>
        <taxon>Bacillati</taxon>
        <taxon>Bacillota</taxon>
        <taxon>Bacilli</taxon>
        <taxon>Lactobacillales</taxon>
        <taxon>Lactobacillaceae</taxon>
        <taxon>Ligilactobacillus</taxon>
    </lineage>
</organism>
<feature type="compositionally biased region" description="Basic and acidic residues" evidence="1">
    <location>
        <begin position="130"/>
        <end position="140"/>
    </location>
</feature>
<dbReference type="Proteomes" id="UP000707535">
    <property type="component" value="Unassembled WGS sequence"/>
</dbReference>
<evidence type="ECO:0000256" key="1">
    <source>
        <dbReference type="SAM" id="MobiDB-lite"/>
    </source>
</evidence>
<gene>
    <name evidence="2" type="ORF">K8V00_05665</name>
</gene>
<protein>
    <submittedName>
        <fullName evidence="2">Uncharacterized protein</fullName>
    </submittedName>
</protein>
<accession>A0A921F8W3</accession>
<evidence type="ECO:0000313" key="3">
    <source>
        <dbReference type="Proteomes" id="UP000707535"/>
    </source>
</evidence>
<dbReference type="EMBL" id="DYXG01000055">
    <property type="protein sequence ID" value="HJE97091.1"/>
    <property type="molecule type" value="Genomic_DNA"/>
</dbReference>
<reference evidence="2" key="1">
    <citation type="journal article" date="2021" name="PeerJ">
        <title>Extensive microbial diversity within the chicken gut microbiome revealed by metagenomics and culture.</title>
        <authorList>
            <person name="Gilroy R."/>
            <person name="Ravi A."/>
            <person name="Getino M."/>
            <person name="Pursley I."/>
            <person name="Horton D.L."/>
            <person name="Alikhan N.F."/>
            <person name="Baker D."/>
            <person name="Gharbi K."/>
            <person name="Hall N."/>
            <person name="Watson M."/>
            <person name="Adriaenssens E.M."/>
            <person name="Foster-Nyarko E."/>
            <person name="Jarju S."/>
            <person name="Secka A."/>
            <person name="Antonio M."/>
            <person name="Oren A."/>
            <person name="Chaudhuri R.R."/>
            <person name="La Ragione R."/>
            <person name="Hildebrand F."/>
            <person name="Pallen M.J."/>
        </authorList>
    </citation>
    <scope>NUCLEOTIDE SEQUENCE</scope>
    <source>
        <strain evidence="2">CHK174-6876</strain>
    </source>
</reference>
<feature type="compositionally biased region" description="Basic residues" evidence="1">
    <location>
        <begin position="156"/>
        <end position="166"/>
    </location>
</feature>
<feature type="region of interest" description="Disordered" evidence="1">
    <location>
        <begin position="130"/>
        <end position="166"/>
    </location>
</feature>
<name>A0A921F8W3_9LACO</name>
<dbReference type="AlphaFoldDB" id="A0A921F8W3"/>
<sequence>MIIDLNEKAPHVDVKLGNKTYQVFANDKNTQVLDDFVSLYTGYQGKATELAKRFEATEDGSGDVKPLSPEEYKQFATELANDLKETVTKSFDKLLGEDGVGEHLWKLQNESTEHLEQLLGQIQDALTGEQKKYEQKKADQFKQAYPTHQAQNRAERRSKNKNKNQK</sequence>
<reference evidence="2" key="2">
    <citation type="submission" date="2021-09" db="EMBL/GenBank/DDBJ databases">
        <authorList>
            <person name="Gilroy R."/>
        </authorList>
    </citation>
    <scope>NUCLEOTIDE SEQUENCE</scope>
    <source>
        <strain evidence="2">CHK174-6876</strain>
    </source>
</reference>
<comment type="caution">
    <text evidence="2">The sequence shown here is derived from an EMBL/GenBank/DDBJ whole genome shotgun (WGS) entry which is preliminary data.</text>
</comment>
<proteinExistence type="predicted"/>
<evidence type="ECO:0000313" key="2">
    <source>
        <dbReference type="EMBL" id="HJE97091.1"/>
    </source>
</evidence>